<keyword evidence="2" id="KW-0378">Hydrolase</keyword>
<dbReference type="AlphaFoldDB" id="A0A8J6R454"/>
<feature type="signal peptide" evidence="1">
    <location>
        <begin position="1"/>
        <end position="20"/>
    </location>
</feature>
<evidence type="ECO:0000313" key="2">
    <source>
        <dbReference type="EMBL" id="MBD1391165.1"/>
    </source>
</evidence>
<keyword evidence="3" id="KW-1185">Reference proteome</keyword>
<keyword evidence="1" id="KW-0732">Signal</keyword>
<reference evidence="2" key="1">
    <citation type="submission" date="2020-09" db="EMBL/GenBank/DDBJ databases">
        <title>A novel bacterium of genus Neiella, isolated from South China Sea.</title>
        <authorList>
            <person name="Huang H."/>
            <person name="Mo K."/>
            <person name="Hu Y."/>
        </authorList>
    </citation>
    <scope>NUCLEOTIDE SEQUENCE</scope>
    <source>
        <strain evidence="2">HB171785</strain>
    </source>
</reference>
<evidence type="ECO:0000313" key="3">
    <source>
        <dbReference type="Proteomes" id="UP000638014"/>
    </source>
</evidence>
<feature type="chain" id="PRO_5035325442" evidence="1">
    <location>
        <begin position="21"/>
        <end position="167"/>
    </location>
</feature>
<accession>A0A8J6R454</accession>
<dbReference type="InterPro" id="IPR018550">
    <property type="entry name" value="Lipid-A_deacylase-rel"/>
</dbReference>
<dbReference type="EMBL" id="JACXAF010000030">
    <property type="protein sequence ID" value="MBD1391165.1"/>
    <property type="molecule type" value="Genomic_DNA"/>
</dbReference>
<organism evidence="2 3">
    <name type="scientific">Neiella litorisoli</name>
    <dbReference type="NCBI Taxonomy" id="2771431"/>
    <lineage>
        <taxon>Bacteria</taxon>
        <taxon>Pseudomonadati</taxon>
        <taxon>Pseudomonadota</taxon>
        <taxon>Gammaproteobacteria</taxon>
        <taxon>Alteromonadales</taxon>
        <taxon>Echinimonadaceae</taxon>
        <taxon>Neiella</taxon>
    </lineage>
</organism>
<dbReference type="RefSeq" id="WP_191146224.1">
    <property type="nucleotide sequence ID" value="NZ_JACXAF010000030.1"/>
</dbReference>
<evidence type="ECO:0000256" key="1">
    <source>
        <dbReference type="SAM" id="SignalP"/>
    </source>
</evidence>
<gene>
    <name evidence="2" type="ORF">IC617_17180</name>
</gene>
<comment type="caution">
    <text evidence="2">The sequence shown here is derived from an EMBL/GenBank/DDBJ whole genome shotgun (WGS) entry which is preliminary data.</text>
</comment>
<sequence>MRCFLAAIAAVGLVSVEVNAAEQQVPVAESEQARFAVGGGIWEALDNMDIYYAQSAYEFAEFEPLWGIRPTVLAMLSEDGEYYFAGGWLKEFELAERWDWGSGNVVGYHSDNDFLGHHLEFYSRIFVNYGSKSDGFWRLEFGHISNASIGDRNPGTETLTLTYNWRL</sequence>
<dbReference type="Pfam" id="PF09411">
    <property type="entry name" value="PagL"/>
    <property type="match status" value="1"/>
</dbReference>
<dbReference type="Gene3D" id="2.40.160.20">
    <property type="match status" value="1"/>
</dbReference>
<protein>
    <submittedName>
        <fullName evidence="2">Acyloxyacyl hydrolase</fullName>
    </submittedName>
</protein>
<dbReference type="Proteomes" id="UP000638014">
    <property type="component" value="Unassembled WGS sequence"/>
</dbReference>
<proteinExistence type="predicted"/>
<dbReference type="GO" id="GO:0016787">
    <property type="term" value="F:hydrolase activity"/>
    <property type="evidence" value="ECO:0007669"/>
    <property type="project" value="UniProtKB-KW"/>
</dbReference>
<name>A0A8J6R454_9GAMM</name>